<dbReference type="InterPro" id="IPR003607">
    <property type="entry name" value="HD/PDEase_dom"/>
</dbReference>
<dbReference type="KEGG" id="ssg:Selsp_0873"/>
<dbReference type="RefSeq" id="WP_013740714.1">
    <property type="nucleotide sequence ID" value="NC_015437.1"/>
</dbReference>
<organism evidence="2 3">
    <name type="scientific">Selenomonas sputigena (strain ATCC 35185 / DSM 20758 / CCUG 44933 / VPI D19B-28)</name>
    <dbReference type="NCBI Taxonomy" id="546271"/>
    <lineage>
        <taxon>Bacteria</taxon>
        <taxon>Bacillati</taxon>
        <taxon>Bacillota</taxon>
        <taxon>Negativicutes</taxon>
        <taxon>Selenomonadales</taxon>
        <taxon>Selenomonadaceae</taxon>
        <taxon>Selenomonas</taxon>
    </lineage>
</organism>
<proteinExistence type="predicted"/>
<feature type="domain" description="HD" evidence="1">
    <location>
        <begin position="36"/>
        <end position="149"/>
    </location>
</feature>
<dbReference type="SUPFAM" id="SSF109604">
    <property type="entry name" value="HD-domain/PDEase-like"/>
    <property type="match status" value="1"/>
</dbReference>
<dbReference type="OrthoDB" id="9797344at2"/>
<evidence type="ECO:0000259" key="1">
    <source>
        <dbReference type="Pfam" id="PF01966"/>
    </source>
</evidence>
<evidence type="ECO:0000313" key="3">
    <source>
        <dbReference type="Proteomes" id="UP000011124"/>
    </source>
</evidence>
<dbReference type="Proteomes" id="UP000011124">
    <property type="component" value="Chromosome"/>
</dbReference>
<dbReference type="InterPro" id="IPR006674">
    <property type="entry name" value="HD_domain"/>
</dbReference>
<name>F4EZT0_SELS3</name>
<evidence type="ECO:0000313" key="2">
    <source>
        <dbReference type="EMBL" id="AEB99837.1"/>
    </source>
</evidence>
<dbReference type="AlphaFoldDB" id="F4EZT0"/>
<dbReference type="CDD" id="cd00077">
    <property type="entry name" value="HDc"/>
    <property type="match status" value="1"/>
</dbReference>
<keyword evidence="3" id="KW-1185">Reference proteome</keyword>
<gene>
    <name evidence="2" type="ordered locus">Selsp_0873</name>
</gene>
<dbReference type="EMBL" id="CP002637">
    <property type="protein sequence ID" value="AEB99837.1"/>
    <property type="molecule type" value="Genomic_DNA"/>
</dbReference>
<reference evidence="2 3" key="1">
    <citation type="submission" date="2011-04" db="EMBL/GenBank/DDBJ databases">
        <title>The complete genome of Selenomonas sputigena DSM 20758.</title>
        <authorList>
            <consortium name="US DOE Joint Genome Institute (JGI-PGF)"/>
            <person name="Lucas S."/>
            <person name="Copeland A."/>
            <person name="Lapidus A."/>
            <person name="Bruce D."/>
            <person name="Goodwin L."/>
            <person name="Pitluck S."/>
            <person name="Peters L."/>
            <person name="Kyrpides N."/>
            <person name="Mavromatis K."/>
            <person name="Ivanova N."/>
            <person name="Ovchinnikova G."/>
            <person name="Teshima H."/>
            <person name="Detter J.C."/>
            <person name="Tapia R."/>
            <person name="Han C."/>
            <person name="Land M."/>
            <person name="Hauser L."/>
            <person name="Markowitz V."/>
            <person name="Cheng J.-F."/>
            <person name="Hugenholtz P."/>
            <person name="Woyke T."/>
            <person name="Wu D."/>
            <person name="Gronow S."/>
            <person name="Wellnitz S."/>
            <person name="Schneider S."/>
            <person name="Klenk H.-P."/>
            <person name="Eisen J.A."/>
        </authorList>
    </citation>
    <scope>NUCLEOTIDE SEQUENCE [LARGE SCALE GENOMIC DNA]</scope>
    <source>
        <strain evidence="3">ATCC 35185 / DSM 20758 / VPI D19B-28</strain>
    </source>
</reference>
<sequence length="261" mass="30313">MEKLLREMHAWMADYMRSFYTEDEEVQQAIRMKEVHTGRVTSIAVELAKHLRLSAHDVHLAEIMGLFHDVGRFRQFTLYRTFNDAVSEDHAALGLKVLDELPFLSRLVPEDEALVRFSILNHNKKVIAPTEDARQLFFARLLRDADKLDIFRVLRPFLAPPDGTGVSPDFLEKFIAGDQVDYTKIRTMDDRKLVRLMWVYDVNFSWTLQRVKERGYIEDIIAHLPEDSRIALGIERLHAYVEKKCAEEDAAPAEVLQRGKC</sequence>
<dbReference type="Pfam" id="PF01966">
    <property type="entry name" value="HD"/>
    <property type="match status" value="1"/>
</dbReference>
<protein>
    <submittedName>
        <fullName evidence="2">Metal-dependent phosphohydrolase HD sub domain protein</fullName>
    </submittedName>
</protein>
<accession>F4EZT0</accession>
<dbReference type="Gene3D" id="1.10.3210.10">
    <property type="entry name" value="Hypothetical protein af1432"/>
    <property type="match status" value="1"/>
</dbReference>
<dbReference type="HOGENOM" id="CLU_087303_0_0_9"/>